<dbReference type="InterPro" id="IPR036457">
    <property type="entry name" value="PPM-type-like_dom_sf"/>
</dbReference>
<proteinExistence type="predicted"/>
<accession>A0A9X1X6S1</accession>
<dbReference type="Pfam" id="PF07228">
    <property type="entry name" value="SpoIIE"/>
    <property type="match status" value="1"/>
</dbReference>
<dbReference type="InterPro" id="IPR001932">
    <property type="entry name" value="PPM-type_phosphatase-like_dom"/>
</dbReference>
<dbReference type="Gene3D" id="3.30.565.10">
    <property type="entry name" value="Histidine kinase-like ATPase, C-terminal domain"/>
    <property type="match status" value="1"/>
</dbReference>
<dbReference type="PANTHER" id="PTHR35801:SF1">
    <property type="entry name" value="PHOSPHOSERINE PHOSPHATASE RSBX"/>
    <property type="match status" value="1"/>
</dbReference>
<dbReference type="RefSeq" id="WP_245131561.1">
    <property type="nucleotide sequence ID" value="NZ_JALJEJ010000008.1"/>
</dbReference>
<protein>
    <submittedName>
        <fullName evidence="2">ATP-binding protein/SpoIIE family protein phosphatase</fullName>
    </submittedName>
</protein>
<keyword evidence="2" id="KW-0547">Nucleotide-binding</keyword>
<evidence type="ECO:0000259" key="1">
    <source>
        <dbReference type="SMART" id="SM00331"/>
    </source>
</evidence>
<dbReference type="Proteomes" id="UP001139450">
    <property type="component" value="Unassembled WGS sequence"/>
</dbReference>
<dbReference type="SUPFAM" id="SSF81606">
    <property type="entry name" value="PP2C-like"/>
    <property type="match status" value="1"/>
</dbReference>
<dbReference type="GO" id="GO:0005524">
    <property type="term" value="F:ATP binding"/>
    <property type="evidence" value="ECO:0007669"/>
    <property type="project" value="UniProtKB-KW"/>
</dbReference>
<sequence>MVDATHISYPASDRSYYAILKLDIRHKAHEAGFSAQKVAEIDLVLAEMTSNLQKHAIGGEILSAVKQDEDQLYVEIICIDNGPGIADVSKVLVDGFSSTNTLGNGLGSMKRLADVLEIYSLKGWGTIILARLYKNTPTVKNRVNGIKAYPLVISKPGEKTSGDGFYFKQDKNQVVVMLADGLGHGKDANSAVNAAVDALKDATFDSPSATIRELHQAIRKSRGMVATLAFFDTERQRFEICGVGNIATKLLSTTGADKNHISYNGIIGHNIPATLNSQSYSFNEYNQLILCSDGLKSRWELSKYVNISKYDPMVLAAALYKDFSRRNDDASVVIVKLR</sequence>
<feature type="domain" description="PPM-type phosphatase" evidence="1">
    <location>
        <begin position="143"/>
        <end position="337"/>
    </location>
</feature>
<name>A0A9X1X6S1_9SPHI</name>
<reference evidence="2" key="1">
    <citation type="submission" date="2022-04" db="EMBL/GenBank/DDBJ databases">
        <title>Mucilaginibacter sp. RS28 isolated from freshwater.</title>
        <authorList>
            <person name="Ko S.-R."/>
        </authorList>
    </citation>
    <scope>NUCLEOTIDE SEQUENCE</scope>
    <source>
        <strain evidence="2">RS28</strain>
    </source>
</reference>
<keyword evidence="3" id="KW-1185">Reference proteome</keyword>
<dbReference type="SUPFAM" id="SSF55874">
    <property type="entry name" value="ATPase domain of HSP90 chaperone/DNA topoisomerase II/histidine kinase"/>
    <property type="match status" value="1"/>
</dbReference>
<dbReference type="AlphaFoldDB" id="A0A9X1X6S1"/>
<dbReference type="InterPro" id="IPR003594">
    <property type="entry name" value="HATPase_dom"/>
</dbReference>
<dbReference type="Gene3D" id="3.60.40.10">
    <property type="entry name" value="PPM-type phosphatase domain"/>
    <property type="match status" value="1"/>
</dbReference>
<dbReference type="EMBL" id="JALJEJ010000008">
    <property type="protein sequence ID" value="MCJ8211180.1"/>
    <property type="molecule type" value="Genomic_DNA"/>
</dbReference>
<dbReference type="PANTHER" id="PTHR35801">
    <property type="entry name" value="PHOSPHOSERINE PHOSPHATASE RSBX"/>
    <property type="match status" value="1"/>
</dbReference>
<organism evidence="2 3">
    <name type="scientific">Mucilaginibacter straminoryzae</name>
    <dbReference type="NCBI Taxonomy" id="2932774"/>
    <lineage>
        <taxon>Bacteria</taxon>
        <taxon>Pseudomonadati</taxon>
        <taxon>Bacteroidota</taxon>
        <taxon>Sphingobacteriia</taxon>
        <taxon>Sphingobacteriales</taxon>
        <taxon>Sphingobacteriaceae</taxon>
        <taxon>Mucilaginibacter</taxon>
    </lineage>
</organism>
<gene>
    <name evidence="2" type="ORF">MUY27_15780</name>
</gene>
<dbReference type="CDD" id="cd16934">
    <property type="entry name" value="HATPase_RsbT-like"/>
    <property type="match status" value="1"/>
</dbReference>
<dbReference type="InterPro" id="IPR039248">
    <property type="entry name" value="Ptase_RsbX"/>
</dbReference>
<dbReference type="InterPro" id="IPR036890">
    <property type="entry name" value="HATPase_C_sf"/>
</dbReference>
<keyword evidence="2" id="KW-0067">ATP-binding</keyword>
<evidence type="ECO:0000313" key="3">
    <source>
        <dbReference type="Proteomes" id="UP001139450"/>
    </source>
</evidence>
<comment type="caution">
    <text evidence="2">The sequence shown here is derived from an EMBL/GenBank/DDBJ whole genome shotgun (WGS) entry which is preliminary data.</text>
</comment>
<evidence type="ECO:0000313" key="2">
    <source>
        <dbReference type="EMBL" id="MCJ8211180.1"/>
    </source>
</evidence>
<dbReference type="Pfam" id="PF13581">
    <property type="entry name" value="HATPase_c_2"/>
    <property type="match status" value="1"/>
</dbReference>
<dbReference type="SMART" id="SM00331">
    <property type="entry name" value="PP2C_SIG"/>
    <property type="match status" value="1"/>
</dbReference>